<reference evidence="3 6" key="2">
    <citation type="submission" date="2018-03" db="EMBL/GenBank/DDBJ databases">
        <title>Genomic Encyclopedia of Archaeal and Bacterial Type Strains, Phase II (KMG-II): from individual species to whole genera.</title>
        <authorList>
            <person name="Goeker M."/>
        </authorList>
    </citation>
    <scope>NUCLEOTIDE SEQUENCE [LARGE SCALE GENOMIC DNA]</scope>
    <source>
        <strain evidence="3 6">DSM 29956</strain>
    </source>
</reference>
<dbReference type="GO" id="GO:0005737">
    <property type="term" value="C:cytoplasm"/>
    <property type="evidence" value="ECO:0007669"/>
    <property type="project" value="TreeGrafter"/>
</dbReference>
<evidence type="ECO:0000313" key="4">
    <source>
        <dbReference type="EMBL" id="SLN46966.1"/>
    </source>
</evidence>
<dbReference type="EC" id="1.4.3.-" evidence="4"/>
<reference evidence="4 5" key="1">
    <citation type="submission" date="2017-03" db="EMBL/GenBank/DDBJ databases">
        <authorList>
            <person name="Afonso C.L."/>
            <person name="Miller P.J."/>
            <person name="Scott M.A."/>
            <person name="Spackman E."/>
            <person name="Goraichik I."/>
            <person name="Dimitrov K.M."/>
            <person name="Suarez D.L."/>
            <person name="Swayne D.E."/>
        </authorList>
    </citation>
    <scope>NUCLEOTIDE SEQUENCE [LARGE SCALE GENOMIC DNA]</scope>
    <source>
        <strain evidence="4 5">CECT 8367</strain>
    </source>
</reference>
<evidence type="ECO:0000259" key="2">
    <source>
        <dbReference type="Pfam" id="PF01266"/>
    </source>
</evidence>
<evidence type="ECO:0000313" key="6">
    <source>
        <dbReference type="Proteomes" id="UP000240624"/>
    </source>
</evidence>
<dbReference type="Proteomes" id="UP000193495">
    <property type="component" value="Unassembled WGS sequence"/>
</dbReference>
<evidence type="ECO:0000256" key="1">
    <source>
        <dbReference type="ARBA" id="ARBA00023002"/>
    </source>
</evidence>
<evidence type="ECO:0000313" key="5">
    <source>
        <dbReference type="Proteomes" id="UP000193495"/>
    </source>
</evidence>
<protein>
    <submittedName>
        <fullName evidence="3">D-arginine dehydrogenase</fullName>
    </submittedName>
    <submittedName>
        <fullName evidence="4">Gamma-glutamylputrescine oxidoreductase</fullName>
        <ecNumber evidence="4">1.4.3.-</ecNumber>
    </submittedName>
</protein>
<dbReference type="SUPFAM" id="SSF51905">
    <property type="entry name" value="FAD/NAD(P)-binding domain"/>
    <property type="match status" value="1"/>
</dbReference>
<dbReference type="PANTHER" id="PTHR13847:SF287">
    <property type="entry name" value="FAD-DEPENDENT OXIDOREDUCTASE DOMAIN-CONTAINING PROTEIN 1"/>
    <property type="match status" value="1"/>
</dbReference>
<dbReference type="Pfam" id="PF01266">
    <property type="entry name" value="DAO"/>
    <property type="match status" value="1"/>
</dbReference>
<feature type="domain" description="FAD dependent oxidoreductase" evidence="2">
    <location>
        <begin position="5"/>
        <end position="343"/>
    </location>
</feature>
<dbReference type="GO" id="GO:0016491">
    <property type="term" value="F:oxidoreductase activity"/>
    <property type="evidence" value="ECO:0007669"/>
    <property type="project" value="UniProtKB-KW"/>
</dbReference>
<sequence>MRENDVIVLGGGIAGISAAAEIAAEARVTVIEAEPSIGYHATGRSAALFIRNYGNATLRALNAASAPFLDAPEGVSDRSLLSPRGELLVANESEMDALEAYADGASGLERLSPAEAVEVVPILKRECIVAALLERDAQDIDVDRMLQGYARLLRLRGGRIVTGLRVGALRHEAGLWRIETDEGQITAPVLINAAGAWADMVARAAGAAPLGITPMRRSAAILPMPEDVALDDWPMFASAAEGWYAKPEAGKLMVSPADEDPVDPHDAWPDDMVLAEGLHRYEQAVTVPVSRVEGSWAGLRSFAPDRSPVVGFDPARTGLFWLAGQGGYGVQTAPALSRLAADLCLDRASALPQHVVSALSPGRFATAVSG</sequence>
<dbReference type="Gene3D" id="3.30.9.10">
    <property type="entry name" value="D-Amino Acid Oxidase, subunit A, domain 2"/>
    <property type="match status" value="1"/>
</dbReference>
<dbReference type="OrthoDB" id="7421214at2"/>
<dbReference type="InterPro" id="IPR006076">
    <property type="entry name" value="FAD-dep_OxRdtase"/>
</dbReference>
<organism evidence="4 5">
    <name type="scientific">Limimaricola soesokkakensis</name>
    <dbReference type="NCBI Taxonomy" id="1343159"/>
    <lineage>
        <taxon>Bacteria</taxon>
        <taxon>Pseudomonadati</taxon>
        <taxon>Pseudomonadota</taxon>
        <taxon>Alphaproteobacteria</taxon>
        <taxon>Rhodobacterales</taxon>
        <taxon>Paracoccaceae</taxon>
        <taxon>Limimaricola</taxon>
    </lineage>
</organism>
<evidence type="ECO:0000313" key="3">
    <source>
        <dbReference type="EMBL" id="PSK86375.1"/>
    </source>
</evidence>
<dbReference type="Gene3D" id="3.50.50.60">
    <property type="entry name" value="FAD/NAD(P)-binding domain"/>
    <property type="match status" value="1"/>
</dbReference>
<dbReference type="EMBL" id="FWFY01000005">
    <property type="protein sequence ID" value="SLN46966.1"/>
    <property type="molecule type" value="Genomic_DNA"/>
</dbReference>
<dbReference type="AlphaFoldDB" id="A0A1X6ZCA7"/>
<proteinExistence type="predicted"/>
<dbReference type="PANTHER" id="PTHR13847">
    <property type="entry name" value="SARCOSINE DEHYDROGENASE-RELATED"/>
    <property type="match status" value="1"/>
</dbReference>
<dbReference type="Proteomes" id="UP000240624">
    <property type="component" value="Unassembled WGS sequence"/>
</dbReference>
<keyword evidence="6" id="KW-1185">Reference proteome</keyword>
<keyword evidence="1 4" id="KW-0560">Oxidoreductase</keyword>
<dbReference type="InterPro" id="IPR036188">
    <property type="entry name" value="FAD/NAD-bd_sf"/>
</dbReference>
<name>A0A1X6ZCA7_9RHOB</name>
<dbReference type="EMBL" id="PYGB01000005">
    <property type="protein sequence ID" value="PSK86375.1"/>
    <property type="molecule type" value="Genomic_DNA"/>
</dbReference>
<dbReference type="RefSeq" id="WP_085896424.1">
    <property type="nucleotide sequence ID" value="NZ_FWFY01000005.1"/>
</dbReference>
<accession>A0A1X6ZCA7</accession>
<gene>
    <name evidence="4" type="primary">puuB_4</name>
    <name evidence="3" type="ORF">CLV79_10582</name>
    <name evidence="4" type="ORF">LOS8367_02090</name>
</gene>